<protein>
    <submittedName>
        <fullName evidence="5">1-acyl-sn-glycerol-3-phosphate acyltransferase</fullName>
    </submittedName>
</protein>
<comment type="caution">
    <text evidence="5">The sequence shown here is derived from an EMBL/GenBank/DDBJ whole genome shotgun (WGS) entry which is preliminary data.</text>
</comment>
<dbReference type="Pfam" id="PF01553">
    <property type="entry name" value="Acyltransferase"/>
    <property type="match status" value="1"/>
</dbReference>
<feature type="region of interest" description="Disordered" evidence="3">
    <location>
        <begin position="1"/>
        <end position="32"/>
    </location>
</feature>
<gene>
    <name evidence="5" type="ORF">H6F99_01730</name>
</gene>
<keyword evidence="1" id="KW-0808">Transferase</keyword>
<keyword evidence="2 5" id="KW-0012">Acyltransferase</keyword>
<dbReference type="SUPFAM" id="SSF69593">
    <property type="entry name" value="Glycerol-3-phosphate (1)-acyltransferase"/>
    <property type="match status" value="1"/>
</dbReference>
<accession>A0ABR8BQM8</accession>
<dbReference type="Proteomes" id="UP000606721">
    <property type="component" value="Unassembled WGS sequence"/>
</dbReference>
<evidence type="ECO:0000313" key="5">
    <source>
        <dbReference type="EMBL" id="MBD2277082.1"/>
    </source>
</evidence>
<dbReference type="PANTHER" id="PTHR10434">
    <property type="entry name" value="1-ACYL-SN-GLYCEROL-3-PHOSPHATE ACYLTRANSFERASE"/>
    <property type="match status" value="1"/>
</dbReference>
<sequence>MIKSYFASTNRHSQTRNTPVNPHLDSPRQPSVLQNTSRVSPLLIRVAYFLGHYIVLPSFFGHIKVTGRENIPTSGPVILAPTHRSRWDSLVLPYATGRCVTGRDMRFMVTSNECQGLQGWFVLRMGGFPVNIERPAIATLRHTVELMQQGEMLVIYPEGGIHRDGQLHPLKPGIARLAVTAESTYPGLDIKVIPVGIHYSEPYPNWGTDVNIHIGEPIKAADYMNGNLKLEAKRLTADLTHKLKQLSHQEVKISDRIFIEIHN</sequence>
<evidence type="ECO:0000313" key="6">
    <source>
        <dbReference type="Proteomes" id="UP000606721"/>
    </source>
</evidence>
<dbReference type="SMART" id="SM00563">
    <property type="entry name" value="PlsC"/>
    <property type="match status" value="1"/>
</dbReference>
<evidence type="ECO:0000256" key="1">
    <source>
        <dbReference type="ARBA" id="ARBA00022679"/>
    </source>
</evidence>
<dbReference type="PANTHER" id="PTHR10434:SF40">
    <property type="entry name" value="1-ACYL-SN-GLYCEROL-3-PHOSPHATE ACYLTRANSFERASE"/>
    <property type="match status" value="1"/>
</dbReference>
<feature type="compositionally biased region" description="Polar residues" evidence="3">
    <location>
        <begin position="1"/>
        <end position="20"/>
    </location>
</feature>
<evidence type="ECO:0000256" key="2">
    <source>
        <dbReference type="ARBA" id="ARBA00023315"/>
    </source>
</evidence>
<dbReference type="EMBL" id="JACJQT010000003">
    <property type="protein sequence ID" value="MBD2277082.1"/>
    <property type="molecule type" value="Genomic_DNA"/>
</dbReference>
<evidence type="ECO:0000259" key="4">
    <source>
        <dbReference type="SMART" id="SM00563"/>
    </source>
</evidence>
<dbReference type="CDD" id="cd07989">
    <property type="entry name" value="LPLAT_AGPAT-like"/>
    <property type="match status" value="1"/>
</dbReference>
<dbReference type="RefSeq" id="WP_081424213.1">
    <property type="nucleotide sequence ID" value="NZ_JACJQT010000003.1"/>
</dbReference>
<organism evidence="5 6">
    <name type="scientific">Aphanizomenon flos-aquae FACHB-1040</name>
    <dbReference type="NCBI Taxonomy" id="2692887"/>
    <lineage>
        <taxon>Bacteria</taxon>
        <taxon>Bacillati</taxon>
        <taxon>Cyanobacteriota</taxon>
        <taxon>Cyanophyceae</taxon>
        <taxon>Nostocales</taxon>
        <taxon>Aphanizomenonaceae</taxon>
        <taxon>Aphanizomenon</taxon>
    </lineage>
</organism>
<evidence type="ECO:0000256" key="3">
    <source>
        <dbReference type="SAM" id="MobiDB-lite"/>
    </source>
</evidence>
<keyword evidence="6" id="KW-1185">Reference proteome</keyword>
<reference evidence="5 6" key="1">
    <citation type="journal article" date="2020" name="ISME J.">
        <title>Comparative genomics reveals insights into cyanobacterial evolution and habitat adaptation.</title>
        <authorList>
            <person name="Chen M.Y."/>
            <person name="Teng W.K."/>
            <person name="Zhao L."/>
            <person name="Hu C.X."/>
            <person name="Zhou Y.K."/>
            <person name="Han B.P."/>
            <person name="Song L.R."/>
            <person name="Shu W.S."/>
        </authorList>
    </citation>
    <scope>NUCLEOTIDE SEQUENCE [LARGE SCALE GENOMIC DNA]</scope>
    <source>
        <strain evidence="5 6">FACHB-1040</strain>
    </source>
</reference>
<dbReference type="GO" id="GO:0016746">
    <property type="term" value="F:acyltransferase activity"/>
    <property type="evidence" value="ECO:0007669"/>
    <property type="project" value="UniProtKB-KW"/>
</dbReference>
<proteinExistence type="predicted"/>
<feature type="domain" description="Phospholipid/glycerol acyltransferase" evidence="4">
    <location>
        <begin position="77"/>
        <end position="200"/>
    </location>
</feature>
<name>A0ABR8BQM8_APHFL</name>
<dbReference type="InterPro" id="IPR002123">
    <property type="entry name" value="Plipid/glycerol_acylTrfase"/>
</dbReference>